<evidence type="ECO:0000313" key="2">
    <source>
        <dbReference type="EMBL" id="KAF4664019.1"/>
    </source>
</evidence>
<dbReference type="OrthoDB" id="2162425at2759"/>
<evidence type="ECO:0000256" key="1">
    <source>
        <dbReference type="SAM" id="MobiDB-lite"/>
    </source>
</evidence>
<feature type="region of interest" description="Disordered" evidence="1">
    <location>
        <begin position="1"/>
        <end position="43"/>
    </location>
</feature>
<evidence type="ECO:0000313" key="3">
    <source>
        <dbReference type="Proteomes" id="UP000591131"/>
    </source>
</evidence>
<comment type="caution">
    <text evidence="2">The sequence shown here is derived from an EMBL/GenBank/DDBJ whole genome shotgun (WGS) entry which is preliminary data.</text>
</comment>
<keyword evidence="3" id="KW-1185">Reference proteome</keyword>
<gene>
    <name evidence="2" type="ORF">FOL47_005329</name>
</gene>
<sequence length="288" mass="32660">MTGIQIVQSPAEQPSDTEEIDEDIEYDDDFDSASDDGDDILSGQYMNRHHTKDLTSVPIQEGPKPHPSDAKHIEDICSAMELERREKANLSRLQRLRELERAGIKKRIGPEPESYVHLDHWPESKYILLQQRRGSKFCQSRTIGTQSNDDNTEEHVQTILPTRCDAATEYVCPSFGDFSWDDFGGLRKAAGRILDVLENRALDETNMHDRDNGLRKLWGGFLPPSLSDISASIRVLEDLIAVDHDKDKLIGITITPEWLSNKNDAFMSFLTKHVKVSKEEHSPELAAH</sequence>
<accession>A0A7J6LXJ7</accession>
<proteinExistence type="predicted"/>
<dbReference type="Proteomes" id="UP000591131">
    <property type="component" value="Unassembled WGS sequence"/>
</dbReference>
<organism evidence="2 3">
    <name type="scientific">Perkinsus chesapeaki</name>
    <name type="common">Clam parasite</name>
    <name type="synonym">Perkinsus andrewsi</name>
    <dbReference type="NCBI Taxonomy" id="330153"/>
    <lineage>
        <taxon>Eukaryota</taxon>
        <taxon>Sar</taxon>
        <taxon>Alveolata</taxon>
        <taxon>Perkinsozoa</taxon>
        <taxon>Perkinsea</taxon>
        <taxon>Perkinsida</taxon>
        <taxon>Perkinsidae</taxon>
        <taxon>Perkinsus</taxon>
    </lineage>
</organism>
<dbReference type="EMBL" id="JAAPAO010000299">
    <property type="protein sequence ID" value="KAF4664019.1"/>
    <property type="molecule type" value="Genomic_DNA"/>
</dbReference>
<feature type="compositionally biased region" description="Polar residues" evidence="1">
    <location>
        <begin position="1"/>
        <end position="14"/>
    </location>
</feature>
<name>A0A7J6LXJ7_PERCH</name>
<protein>
    <submittedName>
        <fullName evidence="2">Uncharacterized protein</fullName>
    </submittedName>
</protein>
<dbReference type="AlphaFoldDB" id="A0A7J6LXJ7"/>
<reference evidence="2 3" key="1">
    <citation type="submission" date="2020-04" db="EMBL/GenBank/DDBJ databases">
        <title>Perkinsus chesapeaki whole genome sequence.</title>
        <authorList>
            <person name="Bogema D.R."/>
        </authorList>
    </citation>
    <scope>NUCLEOTIDE SEQUENCE [LARGE SCALE GENOMIC DNA]</scope>
    <source>
        <strain evidence="2">ATCC PRA-425</strain>
    </source>
</reference>
<feature type="compositionally biased region" description="Acidic residues" evidence="1">
    <location>
        <begin position="15"/>
        <end position="39"/>
    </location>
</feature>